<sequence length="284" mass="29497">MPRSTTILHVAVTLLSFCAVGVRCQDRMCYALDGTTYPHDIPCTNDEVTTCCNEKDICMSNGLCYLQSTHGSVLSRGSCTDRNWGPRCFAPCSDYNRHIGFPVINFGFDGGDSRYCCGAVSIVDGKLGCMNGDSSFTLAPGKAILGVAGLAGNDSSPDDPPTTSTGTGTSTSTSTSTSLPPTPTNTGSATPTTSPVLTCPASHDTAIGVGIGVPLGLIAFAALAWAMWERRGKRQALAAAAAGGAVYSAQTEYAPQPPHQKILAELSERGTISELMGSPRQSNT</sequence>
<evidence type="ECO:0000256" key="1">
    <source>
        <dbReference type="SAM" id="MobiDB-lite"/>
    </source>
</evidence>
<keyword evidence="5" id="KW-1185">Reference proteome</keyword>
<dbReference type="STRING" id="73230.A0A2B7Z7B0"/>
<dbReference type="Proteomes" id="UP000226031">
    <property type="component" value="Unassembled WGS sequence"/>
</dbReference>
<feature type="signal peptide" evidence="3">
    <location>
        <begin position="1"/>
        <end position="24"/>
    </location>
</feature>
<accession>A0A2B7Z7B0</accession>
<proteinExistence type="predicted"/>
<name>A0A2B7Z7B0_9EURO</name>
<protein>
    <recommendedName>
        <fullName evidence="6">Mid2 domain-containing protein</fullName>
    </recommendedName>
</protein>
<feature type="compositionally biased region" description="Low complexity" evidence="1">
    <location>
        <begin position="161"/>
        <end position="194"/>
    </location>
</feature>
<evidence type="ECO:0000313" key="5">
    <source>
        <dbReference type="Proteomes" id="UP000226031"/>
    </source>
</evidence>
<feature type="transmembrane region" description="Helical" evidence="2">
    <location>
        <begin position="206"/>
        <end position="228"/>
    </location>
</feature>
<evidence type="ECO:0000256" key="3">
    <source>
        <dbReference type="SAM" id="SignalP"/>
    </source>
</evidence>
<evidence type="ECO:0000256" key="2">
    <source>
        <dbReference type="SAM" id="Phobius"/>
    </source>
</evidence>
<organism evidence="4 5">
    <name type="scientific">[Emmonsia] crescens</name>
    <dbReference type="NCBI Taxonomy" id="73230"/>
    <lineage>
        <taxon>Eukaryota</taxon>
        <taxon>Fungi</taxon>
        <taxon>Dikarya</taxon>
        <taxon>Ascomycota</taxon>
        <taxon>Pezizomycotina</taxon>
        <taxon>Eurotiomycetes</taxon>
        <taxon>Eurotiomycetidae</taxon>
        <taxon>Onygenales</taxon>
        <taxon>Ajellomycetaceae</taxon>
        <taxon>Emergomyces</taxon>
    </lineage>
</organism>
<keyword evidence="2" id="KW-0812">Transmembrane</keyword>
<reference evidence="4 5" key="1">
    <citation type="submission" date="2017-10" db="EMBL/GenBank/DDBJ databases">
        <title>Comparative genomics in systemic dimorphic fungi from Ajellomycetaceae.</title>
        <authorList>
            <person name="Munoz J.F."/>
            <person name="Mcewen J.G."/>
            <person name="Clay O.K."/>
            <person name="Cuomo C.A."/>
        </authorList>
    </citation>
    <scope>NUCLEOTIDE SEQUENCE [LARGE SCALE GENOMIC DNA]</scope>
    <source>
        <strain evidence="4 5">UAMH4076</strain>
    </source>
</reference>
<evidence type="ECO:0008006" key="6">
    <source>
        <dbReference type="Google" id="ProtNLM"/>
    </source>
</evidence>
<dbReference type="AlphaFoldDB" id="A0A2B7Z7B0"/>
<keyword evidence="2" id="KW-1133">Transmembrane helix</keyword>
<feature type="region of interest" description="Disordered" evidence="1">
    <location>
        <begin position="150"/>
        <end position="194"/>
    </location>
</feature>
<evidence type="ECO:0000313" key="4">
    <source>
        <dbReference type="EMBL" id="PGH29300.1"/>
    </source>
</evidence>
<keyword evidence="2" id="KW-0472">Membrane</keyword>
<gene>
    <name evidence="4" type="ORF">GX50_07938</name>
</gene>
<dbReference type="EMBL" id="PDND01000254">
    <property type="protein sequence ID" value="PGH29300.1"/>
    <property type="molecule type" value="Genomic_DNA"/>
</dbReference>
<dbReference type="VEuPathDB" id="FungiDB:EMCG_01508"/>
<feature type="chain" id="PRO_5013016166" description="Mid2 domain-containing protein" evidence="3">
    <location>
        <begin position="25"/>
        <end position="284"/>
    </location>
</feature>
<comment type="caution">
    <text evidence="4">The sequence shown here is derived from an EMBL/GenBank/DDBJ whole genome shotgun (WGS) entry which is preliminary data.</text>
</comment>
<keyword evidence="3" id="KW-0732">Signal</keyword>